<protein>
    <submittedName>
        <fullName evidence="1">Uncharacterized protein</fullName>
    </submittedName>
</protein>
<dbReference type="PANTHER" id="PTHR42085:SF2">
    <property type="entry name" value="F-BOX DOMAIN-CONTAINING PROTEIN"/>
    <property type="match status" value="1"/>
</dbReference>
<keyword evidence="2" id="KW-1185">Reference proteome</keyword>
<dbReference type="Proteomes" id="UP000593566">
    <property type="component" value="Unassembled WGS sequence"/>
</dbReference>
<accession>A0A8H6CPG4</accession>
<name>A0A8H6CPG4_9LECA</name>
<evidence type="ECO:0000313" key="2">
    <source>
        <dbReference type="Proteomes" id="UP000593566"/>
    </source>
</evidence>
<dbReference type="GeneID" id="59337007"/>
<organism evidence="1 2">
    <name type="scientific">Letharia lupina</name>
    <dbReference type="NCBI Taxonomy" id="560253"/>
    <lineage>
        <taxon>Eukaryota</taxon>
        <taxon>Fungi</taxon>
        <taxon>Dikarya</taxon>
        <taxon>Ascomycota</taxon>
        <taxon>Pezizomycotina</taxon>
        <taxon>Lecanoromycetes</taxon>
        <taxon>OSLEUM clade</taxon>
        <taxon>Lecanoromycetidae</taxon>
        <taxon>Lecanorales</taxon>
        <taxon>Lecanorineae</taxon>
        <taxon>Parmeliaceae</taxon>
        <taxon>Letharia</taxon>
    </lineage>
</organism>
<dbReference type="InterPro" id="IPR038883">
    <property type="entry name" value="AN11006-like"/>
</dbReference>
<dbReference type="PANTHER" id="PTHR42085">
    <property type="entry name" value="F-BOX DOMAIN-CONTAINING PROTEIN"/>
    <property type="match status" value="1"/>
</dbReference>
<reference evidence="1 2" key="1">
    <citation type="journal article" date="2020" name="Genomics">
        <title>Complete, high-quality genomes from long-read metagenomic sequencing of two wolf lichen thalli reveals enigmatic genome architecture.</title>
        <authorList>
            <person name="McKenzie S.K."/>
            <person name="Walston R.F."/>
            <person name="Allen J.L."/>
        </authorList>
    </citation>
    <scope>NUCLEOTIDE SEQUENCE [LARGE SCALE GENOMIC DNA]</scope>
    <source>
        <strain evidence="1">WasteWater1</strain>
    </source>
</reference>
<dbReference type="AlphaFoldDB" id="A0A8H6CPG4"/>
<evidence type="ECO:0000313" key="1">
    <source>
        <dbReference type="EMBL" id="KAF6227170.1"/>
    </source>
</evidence>
<dbReference type="EMBL" id="JACCJB010000005">
    <property type="protein sequence ID" value="KAF6227170.1"/>
    <property type="molecule type" value="Genomic_DNA"/>
</dbReference>
<sequence length="307" mass="34293">MTSPPPTPARLTTQPPMDPRMEHQDLLQNFRFTDLPAEIRNQIYRCILIRHRQPVRLSRLHGGPTLDDLAVVFTNRLIYSEAMPVFLSGNAFAITGQRKEHTWLRRMRPEGRSELRNLTLVVDAYGRNHEFSLYNALSLCPQVHLTLIVRPTSLAEAALDKKGSLRNMHGFAAVTSDALPEETDLCPHHRRQGVAAGSEATQRRDRMRRFELLLRQFGAPCAGGCGRVHKGREGTHTQATIHVSFEGADLKLFVISLQEGSGKHVPSEEKLTEATSVDLERSEVFDGDESVVKEVTILALCASSLST</sequence>
<dbReference type="RefSeq" id="XP_037155478.1">
    <property type="nucleotide sequence ID" value="XM_037299477.1"/>
</dbReference>
<comment type="caution">
    <text evidence="1">The sequence shown here is derived from an EMBL/GenBank/DDBJ whole genome shotgun (WGS) entry which is preliminary data.</text>
</comment>
<proteinExistence type="predicted"/>
<gene>
    <name evidence="1" type="ORF">HO133_008612</name>
</gene>